<dbReference type="Proteomes" id="UP001153328">
    <property type="component" value="Unassembled WGS sequence"/>
</dbReference>
<evidence type="ECO:0000313" key="2">
    <source>
        <dbReference type="EMBL" id="CAG7655910.1"/>
    </source>
</evidence>
<feature type="region of interest" description="Disordered" evidence="1">
    <location>
        <begin position="1"/>
        <end position="137"/>
    </location>
</feature>
<dbReference type="RefSeq" id="WP_205045516.1">
    <property type="nucleotide sequence ID" value="NZ_CAJVAX010000021.1"/>
</dbReference>
<feature type="compositionally biased region" description="Acidic residues" evidence="1">
    <location>
        <begin position="64"/>
        <end position="76"/>
    </location>
</feature>
<accession>A0A9W4H7F0</accession>
<feature type="compositionally biased region" description="Pro residues" evidence="1">
    <location>
        <begin position="105"/>
        <end position="121"/>
    </location>
</feature>
<evidence type="ECO:0000313" key="3">
    <source>
        <dbReference type="Proteomes" id="UP001153328"/>
    </source>
</evidence>
<protein>
    <submittedName>
        <fullName evidence="2">Uncharacterized protein</fullName>
    </submittedName>
</protein>
<proteinExistence type="predicted"/>
<evidence type="ECO:0000256" key="1">
    <source>
        <dbReference type="SAM" id="MobiDB-lite"/>
    </source>
</evidence>
<reference evidence="2" key="1">
    <citation type="submission" date="2021-06" db="EMBL/GenBank/DDBJ databases">
        <authorList>
            <person name="Arsene-Ploetze F."/>
        </authorList>
    </citation>
    <scope>NUCLEOTIDE SEQUENCE</scope>
    <source>
        <strain evidence="2">SBRY1</strain>
    </source>
</reference>
<keyword evidence="3" id="KW-1185">Reference proteome</keyword>
<sequence>MSDEVQPAAEEEEAPEFHPGYSSPHFASPHFTSPESTIHDYTPPDYVVPPFHGPDSEPGIDLGIEVDDEPVQDEALPEGHHLYHPHFTSPHFTTPGSMRHGRPARPGPQPPAATPATPATPPAAEDSGPPAQDGPAR</sequence>
<feature type="compositionally biased region" description="Acidic residues" evidence="1">
    <location>
        <begin position="1"/>
        <end position="14"/>
    </location>
</feature>
<comment type="caution">
    <text evidence="2">The sequence shown here is derived from an EMBL/GenBank/DDBJ whole genome shotgun (WGS) entry which is preliminary data.</text>
</comment>
<gene>
    <name evidence="2" type="ORF">SBRY_70284</name>
</gene>
<dbReference type="AlphaFoldDB" id="A0A9W4H7F0"/>
<dbReference type="EMBL" id="CAJVAX010000021">
    <property type="protein sequence ID" value="CAG7655910.1"/>
    <property type="molecule type" value="Genomic_DNA"/>
</dbReference>
<organism evidence="2 3">
    <name type="scientific">Actinacidiphila bryophytorum</name>
    <dbReference type="NCBI Taxonomy" id="1436133"/>
    <lineage>
        <taxon>Bacteria</taxon>
        <taxon>Bacillati</taxon>
        <taxon>Actinomycetota</taxon>
        <taxon>Actinomycetes</taxon>
        <taxon>Kitasatosporales</taxon>
        <taxon>Streptomycetaceae</taxon>
        <taxon>Actinacidiphila</taxon>
    </lineage>
</organism>
<name>A0A9W4H7F0_9ACTN</name>